<accession>A0AAD5L9S2</accession>
<evidence type="ECO:0008006" key="3">
    <source>
        <dbReference type="Google" id="ProtNLM"/>
    </source>
</evidence>
<organism evidence="1 2">
    <name type="scientific">Pythium insidiosum</name>
    <name type="common">Pythiosis disease agent</name>
    <dbReference type="NCBI Taxonomy" id="114742"/>
    <lineage>
        <taxon>Eukaryota</taxon>
        <taxon>Sar</taxon>
        <taxon>Stramenopiles</taxon>
        <taxon>Oomycota</taxon>
        <taxon>Peronosporomycetes</taxon>
        <taxon>Pythiales</taxon>
        <taxon>Pythiaceae</taxon>
        <taxon>Pythium</taxon>
    </lineage>
</organism>
<dbReference type="Proteomes" id="UP001209570">
    <property type="component" value="Unassembled WGS sequence"/>
</dbReference>
<gene>
    <name evidence="1" type="ORF">P43SY_010325</name>
</gene>
<sequence>MSVVMTDSKLSSVFPRRHFLDLVDDAWIGDALSDDEMDIASGADLDPSSTELEAVAWPDENVDRWNDLGLENWMREQSPPS</sequence>
<protein>
    <recommendedName>
        <fullName evidence="3">Anaphase-promoting complex subunit 13</fullName>
    </recommendedName>
</protein>
<proteinExistence type="predicted"/>
<comment type="caution">
    <text evidence="1">The sequence shown here is derived from an EMBL/GenBank/DDBJ whole genome shotgun (WGS) entry which is preliminary data.</text>
</comment>
<name>A0AAD5L9S2_PYTIN</name>
<dbReference type="AlphaFoldDB" id="A0AAD5L9S2"/>
<dbReference type="EMBL" id="JAKCXM010001040">
    <property type="protein sequence ID" value="KAJ0391437.1"/>
    <property type="molecule type" value="Genomic_DNA"/>
</dbReference>
<evidence type="ECO:0000313" key="2">
    <source>
        <dbReference type="Proteomes" id="UP001209570"/>
    </source>
</evidence>
<keyword evidence="2" id="KW-1185">Reference proteome</keyword>
<evidence type="ECO:0000313" key="1">
    <source>
        <dbReference type="EMBL" id="KAJ0391437.1"/>
    </source>
</evidence>
<reference evidence="1" key="1">
    <citation type="submission" date="2021-12" db="EMBL/GenBank/DDBJ databases">
        <title>Prjna785345.</title>
        <authorList>
            <person name="Rujirawat T."/>
            <person name="Krajaejun T."/>
        </authorList>
    </citation>
    <scope>NUCLEOTIDE SEQUENCE</scope>
    <source>
        <strain evidence="1">Pi057C3</strain>
    </source>
</reference>